<feature type="region of interest" description="Disordered" evidence="1">
    <location>
        <begin position="210"/>
        <end position="251"/>
    </location>
</feature>
<dbReference type="Proteomes" id="UP000000692">
    <property type="component" value="Chromosome"/>
</dbReference>
<evidence type="ECO:0000313" key="4">
    <source>
        <dbReference type="EMBL" id="AEM40528.1"/>
    </source>
</evidence>
<organism evidence="4 5">
    <name type="scientific">Ketogulonicigenium vulgare (strain WSH-001)</name>
    <dbReference type="NCBI Taxonomy" id="759362"/>
    <lineage>
        <taxon>Bacteria</taxon>
        <taxon>Pseudomonadati</taxon>
        <taxon>Pseudomonadota</taxon>
        <taxon>Alphaproteobacteria</taxon>
        <taxon>Rhodobacterales</taxon>
        <taxon>Roseobacteraceae</taxon>
        <taxon>Ketogulonicigenium</taxon>
    </lineage>
</organism>
<gene>
    <name evidence="4" type="primary">lysM</name>
    <name evidence="4" type="ordered locus">KVU_0689</name>
</gene>
<dbReference type="SUPFAM" id="SSF51261">
    <property type="entry name" value="Duplicated hybrid motif"/>
    <property type="match status" value="1"/>
</dbReference>
<name>F9Y492_KETVW</name>
<accession>F9Y492</accession>
<dbReference type="InterPro" id="IPR036779">
    <property type="entry name" value="LysM_dom_sf"/>
</dbReference>
<dbReference type="Gene3D" id="2.70.70.10">
    <property type="entry name" value="Glucose Permease (Domain IIA)"/>
    <property type="match status" value="1"/>
</dbReference>
<evidence type="ECO:0000313" key="5">
    <source>
        <dbReference type="Proteomes" id="UP000000692"/>
    </source>
</evidence>
<evidence type="ECO:0000256" key="2">
    <source>
        <dbReference type="SAM" id="SignalP"/>
    </source>
</evidence>
<dbReference type="Gene3D" id="3.10.350.10">
    <property type="entry name" value="LysM domain"/>
    <property type="match status" value="2"/>
</dbReference>
<dbReference type="PROSITE" id="PS51782">
    <property type="entry name" value="LYSM"/>
    <property type="match status" value="1"/>
</dbReference>
<reference evidence="4 5" key="1">
    <citation type="journal article" date="2011" name="J. Bacteriol.">
        <title>Complete genome sequence of the industrial strain Ketogulonicigenium vulgare WSH-001.</title>
        <authorList>
            <person name="Liu L."/>
            <person name="Li Y."/>
            <person name="Zhang J."/>
            <person name="Zhou Z."/>
            <person name="Liu J."/>
            <person name="Li X."/>
            <person name="Zhou J."/>
            <person name="Du G."/>
            <person name="Wang L."/>
            <person name="Chen J."/>
        </authorList>
    </citation>
    <scope>NUCLEOTIDE SEQUENCE [LARGE SCALE GENOMIC DNA]</scope>
    <source>
        <strain evidence="4 5">WSH-001</strain>
    </source>
</reference>
<dbReference type="SUPFAM" id="SSF54106">
    <property type="entry name" value="LysM domain"/>
    <property type="match status" value="1"/>
</dbReference>
<dbReference type="CDD" id="cd12797">
    <property type="entry name" value="M23_peptidase"/>
    <property type="match status" value="1"/>
</dbReference>
<dbReference type="Pfam" id="PF01476">
    <property type="entry name" value="LysM"/>
    <property type="match status" value="2"/>
</dbReference>
<dbReference type="PATRIC" id="fig|759362.5.peg.722"/>
<dbReference type="InterPro" id="IPR050570">
    <property type="entry name" value="Cell_wall_metabolism_enzyme"/>
</dbReference>
<dbReference type="GO" id="GO:0004222">
    <property type="term" value="F:metalloendopeptidase activity"/>
    <property type="evidence" value="ECO:0007669"/>
    <property type="project" value="TreeGrafter"/>
</dbReference>
<dbReference type="InterPro" id="IPR018392">
    <property type="entry name" value="LysM"/>
</dbReference>
<dbReference type="InterPro" id="IPR011055">
    <property type="entry name" value="Dup_hybrid_motif"/>
</dbReference>
<dbReference type="AlphaFoldDB" id="F9Y492"/>
<keyword evidence="2" id="KW-0732">Signal</keyword>
<proteinExistence type="predicted"/>
<dbReference type="Pfam" id="PF01551">
    <property type="entry name" value="Peptidase_M23"/>
    <property type="match status" value="1"/>
</dbReference>
<dbReference type="KEGG" id="kvl:KVU_0689"/>
<protein>
    <submittedName>
        <fullName evidence="4">Peptidase M23B</fullName>
    </submittedName>
</protein>
<dbReference type="PANTHER" id="PTHR21666">
    <property type="entry name" value="PEPTIDASE-RELATED"/>
    <property type="match status" value="1"/>
</dbReference>
<dbReference type="OrthoDB" id="9795421at2"/>
<feature type="signal peptide" evidence="2">
    <location>
        <begin position="1"/>
        <end position="18"/>
    </location>
</feature>
<dbReference type="SMART" id="SM00257">
    <property type="entry name" value="LysM"/>
    <property type="match status" value="2"/>
</dbReference>
<evidence type="ECO:0000259" key="3">
    <source>
        <dbReference type="PROSITE" id="PS51782"/>
    </source>
</evidence>
<feature type="compositionally biased region" description="Polar residues" evidence="1">
    <location>
        <begin position="211"/>
        <end position="230"/>
    </location>
</feature>
<sequence length="391" mass="39357">MKNLGLHLMGGVALMALAACNDVPDYDLRGMGTGFTTAGAMPSTNNRPAPDANGVISYPTYQVAVARAGDTVATIAGRLSLDAGQLASYNGLQTGTSLRAGEVLALPARVSGGLSGGMTDITSIAGAAIDRAGDVTTTALAPSGSSAATAPAASSTPLQISEPVRHQVARGETAYIIARRYNIPVRSLAEWNGLDSNMTIREGQYLMIPTANGTPSTTPVTSAPGQGSATPVPPSASQPLPSEATPPAAAAPAAAAAAAAATPNLGAQQTSASQSTSTLQRPVAGNIIRAYARGRNDGIDIGAPAGTDVQAAAAGTVAAITTNTDGIQIVVIRHDGNLMTVYTHLDRLTVARGASVSRGQVIGKVADGATPYLHFEVRRGLDSVDPSTMLP</sequence>
<dbReference type="CDD" id="cd00118">
    <property type="entry name" value="LysM"/>
    <property type="match status" value="2"/>
</dbReference>
<dbReference type="PANTHER" id="PTHR21666:SF270">
    <property type="entry name" value="MUREIN HYDROLASE ACTIVATOR ENVC"/>
    <property type="match status" value="1"/>
</dbReference>
<dbReference type="RefSeq" id="WP_014537617.1">
    <property type="nucleotide sequence ID" value="NC_017384.1"/>
</dbReference>
<dbReference type="eggNOG" id="COG1388">
    <property type="taxonomic scope" value="Bacteria"/>
</dbReference>
<feature type="chain" id="PRO_5003395689" evidence="2">
    <location>
        <begin position="19"/>
        <end position="391"/>
    </location>
</feature>
<keyword evidence="5" id="KW-1185">Reference proteome</keyword>
<evidence type="ECO:0000256" key="1">
    <source>
        <dbReference type="SAM" id="MobiDB-lite"/>
    </source>
</evidence>
<dbReference type="HOGENOM" id="CLU_741414_0_0_5"/>
<dbReference type="InterPro" id="IPR016047">
    <property type="entry name" value="M23ase_b-sheet_dom"/>
</dbReference>
<dbReference type="EMBL" id="CP002018">
    <property type="protein sequence ID" value="AEM40528.1"/>
    <property type="molecule type" value="Genomic_DNA"/>
</dbReference>
<dbReference type="eggNOG" id="COG0739">
    <property type="taxonomic scope" value="Bacteria"/>
</dbReference>
<dbReference type="PROSITE" id="PS51257">
    <property type="entry name" value="PROKAR_LIPOPROTEIN"/>
    <property type="match status" value="1"/>
</dbReference>
<feature type="domain" description="LysM" evidence="3">
    <location>
        <begin position="164"/>
        <end position="208"/>
    </location>
</feature>